<feature type="compositionally biased region" description="Polar residues" evidence="1">
    <location>
        <begin position="14"/>
        <end position="23"/>
    </location>
</feature>
<dbReference type="GeneID" id="92079762"/>
<evidence type="ECO:0000313" key="3">
    <source>
        <dbReference type="EMBL" id="KAK7946157.1"/>
    </source>
</evidence>
<dbReference type="Proteomes" id="UP001391051">
    <property type="component" value="Unassembled WGS sequence"/>
</dbReference>
<sequence length="139" mass="16089">MYMPASFGEPLYTSKPTATPLQTLSSAPDSPDSLPHIHTLRPKMPDHPDHPDLTTPLFPRERGSETPPWTWKTTLWCFGPFKIILGVYLFFCLRPRVKEYRARRRQKKAGGWPQPSRADMMARHPHNASEEELVGYYNR</sequence>
<organism evidence="3 4">
    <name type="scientific">Apiospora aurea</name>
    <dbReference type="NCBI Taxonomy" id="335848"/>
    <lineage>
        <taxon>Eukaryota</taxon>
        <taxon>Fungi</taxon>
        <taxon>Dikarya</taxon>
        <taxon>Ascomycota</taxon>
        <taxon>Pezizomycotina</taxon>
        <taxon>Sordariomycetes</taxon>
        <taxon>Xylariomycetidae</taxon>
        <taxon>Amphisphaeriales</taxon>
        <taxon>Apiosporaceae</taxon>
        <taxon>Apiospora</taxon>
    </lineage>
</organism>
<name>A0ABR1Q2B8_9PEZI</name>
<feature type="compositionally biased region" description="Basic and acidic residues" evidence="1">
    <location>
        <begin position="43"/>
        <end position="52"/>
    </location>
</feature>
<keyword evidence="2" id="KW-0812">Transmembrane</keyword>
<gene>
    <name evidence="3" type="ORF">PG986_010478</name>
</gene>
<evidence type="ECO:0000256" key="1">
    <source>
        <dbReference type="SAM" id="MobiDB-lite"/>
    </source>
</evidence>
<feature type="region of interest" description="Disordered" evidence="1">
    <location>
        <begin position="103"/>
        <end position="139"/>
    </location>
</feature>
<keyword evidence="2" id="KW-0472">Membrane</keyword>
<evidence type="ECO:0000256" key="2">
    <source>
        <dbReference type="SAM" id="Phobius"/>
    </source>
</evidence>
<keyword evidence="4" id="KW-1185">Reference proteome</keyword>
<accession>A0ABR1Q2B8</accession>
<dbReference type="RefSeq" id="XP_066696191.1">
    <property type="nucleotide sequence ID" value="XM_066846700.1"/>
</dbReference>
<feature type="compositionally biased region" description="Low complexity" evidence="1">
    <location>
        <begin position="24"/>
        <end position="34"/>
    </location>
</feature>
<comment type="caution">
    <text evidence="3">The sequence shown here is derived from an EMBL/GenBank/DDBJ whole genome shotgun (WGS) entry which is preliminary data.</text>
</comment>
<evidence type="ECO:0000313" key="4">
    <source>
        <dbReference type="Proteomes" id="UP001391051"/>
    </source>
</evidence>
<proteinExistence type="predicted"/>
<reference evidence="3 4" key="1">
    <citation type="submission" date="2023-01" db="EMBL/GenBank/DDBJ databases">
        <title>Analysis of 21 Apiospora genomes using comparative genomics revels a genus with tremendous synthesis potential of carbohydrate active enzymes and secondary metabolites.</title>
        <authorList>
            <person name="Sorensen T."/>
        </authorList>
    </citation>
    <scope>NUCLEOTIDE SEQUENCE [LARGE SCALE GENOMIC DNA]</scope>
    <source>
        <strain evidence="3 4">CBS 24483</strain>
    </source>
</reference>
<keyword evidence="2" id="KW-1133">Transmembrane helix</keyword>
<feature type="region of interest" description="Disordered" evidence="1">
    <location>
        <begin position="1"/>
        <end position="66"/>
    </location>
</feature>
<dbReference type="EMBL" id="JAQQWE010000007">
    <property type="protein sequence ID" value="KAK7946157.1"/>
    <property type="molecule type" value="Genomic_DNA"/>
</dbReference>
<feature type="transmembrane region" description="Helical" evidence="2">
    <location>
        <begin position="73"/>
        <end position="93"/>
    </location>
</feature>
<protein>
    <submittedName>
        <fullName evidence="3">Uncharacterized protein</fullName>
    </submittedName>
</protein>